<dbReference type="PANTHER" id="PTHR10681:SF163">
    <property type="entry name" value="AT16346P-RELATED"/>
    <property type="match status" value="1"/>
</dbReference>
<keyword evidence="7" id="KW-0575">Peroxidase</keyword>
<sequence>MNLPRIGRPAPDFKSKAVLNDKVFDISLSDYDNKYLILLFYPMNYAYVCPTELIAFSDHIKEFDKRNANVVGCSIESHYNHLHWLSMTHAQGGIRGIRIPLIADKSMNITKAYGVLNEQEGICYRAMFIIDDKGILRQITINDRPVGRNVSEAYRLIEAIQQADKLRAITPTTSFVEVTPSNSRKPRPLICSEKSLLREVIDS</sequence>
<evidence type="ECO:0000256" key="3">
    <source>
        <dbReference type="ARBA" id="ARBA00023002"/>
    </source>
</evidence>
<keyword evidence="5 7" id="KW-0676">Redox-active center</keyword>
<dbReference type="GO" id="GO:0005829">
    <property type="term" value="C:cytosol"/>
    <property type="evidence" value="ECO:0007669"/>
    <property type="project" value="TreeGrafter"/>
</dbReference>
<organism evidence="10 11">
    <name type="scientific">Adineta steineri</name>
    <dbReference type="NCBI Taxonomy" id="433720"/>
    <lineage>
        <taxon>Eukaryota</taxon>
        <taxon>Metazoa</taxon>
        <taxon>Spiralia</taxon>
        <taxon>Gnathifera</taxon>
        <taxon>Rotifera</taxon>
        <taxon>Eurotatoria</taxon>
        <taxon>Bdelloidea</taxon>
        <taxon>Adinetida</taxon>
        <taxon>Adinetidae</taxon>
        <taxon>Adineta</taxon>
    </lineage>
</organism>
<dbReference type="EMBL" id="CAJNOG010000801">
    <property type="protein sequence ID" value="CAF1361052.1"/>
    <property type="molecule type" value="Genomic_DNA"/>
</dbReference>
<dbReference type="PIRSF" id="PIRSF000239">
    <property type="entry name" value="AHPC"/>
    <property type="match status" value="1"/>
</dbReference>
<dbReference type="InterPro" id="IPR024706">
    <property type="entry name" value="Peroxiredoxin_AhpC-typ"/>
</dbReference>
<accession>A0A815I3T4</accession>
<comment type="catalytic activity">
    <reaction evidence="6">
        <text>a hydroperoxide + [thioredoxin]-dithiol = an alcohol + [thioredoxin]-disulfide + H2O</text>
        <dbReference type="Rhea" id="RHEA:62620"/>
        <dbReference type="Rhea" id="RHEA-COMP:10698"/>
        <dbReference type="Rhea" id="RHEA-COMP:10700"/>
        <dbReference type="ChEBI" id="CHEBI:15377"/>
        <dbReference type="ChEBI" id="CHEBI:29950"/>
        <dbReference type="ChEBI" id="CHEBI:30879"/>
        <dbReference type="ChEBI" id="CHEBI:35924"/>
        <dbReference type="ChEBI" id="CHEBI:50058"/>
        <dbReference type="EC" id="1.11.1.24"/>
    </reaction>
</comment>
<dbReference type="Gene3D" id="3.40.30.10">
    <property type="entry name" value="Glutaredoxin"/>
    <property type="match status" value="1"/>
</dbReference>
<evidence type="ECO:0000256" key="4">
    <source>
        <dbReference type="ARBA" id="ARBA00023157"/>
    </source>
</evidence>
<evidence type="ECO:0000256" key="7">
    <source>
        <dbReference type="PIRNR" id="PIRNR000239"/>
    </source>
</evidence>
<dbReference type="GO" id="GO:0008379">
    <property type="term" value="F:thioredoxin peroxidase activity"/>
    <property type="evidence" value="ECO:0007669"/>
    <property type="project" value="TreeGrafter"/>
</dbReference>
<evidence type="ECO:0000256" key="8">
    <source>
        <dbReference type="PIRSR" id="PIRSR000239-1"/>
    </source>
</evidence>
<protein>
    <recommendedName>
        <fullName evidence="2">thioredoxin-dependent peroxiredoxin</fullName>
        <ecNumber evidence="2">1.11.1.24</ecNumber>
    </recommendedName>
</protein>
<dbReference type="Proteomes" id="UP000663845">
    <property type="component" value="Unassembled WGS sequence"/>
</dbReference>
<comment type="function">
    <text evidence="7">Thiol-specific peroxidase that catalyzes the reduction of hydrogen peroxide and organic hydroperoxides to water and alcohols, respectively.</text>
</comment>
<dbReference type="GO" id="GO:0045454">
    <property type="term" value="P:cell redox homeostasis"/>
    <property type="evidence" value="ECO:0007669"/>
    <property type="project" value="TreeGrafter"/>
</dbReference>
<keyword evidence="3 7" id="KW-0560">Oxidoreductase</keyword>
<dbReference type="InterPro" id="IPR036249">
    <property type="entry name" value="Thioredoxin-like_sf"/>
</dbReference>
<evidence type="ECO:0000256" key="2">
    <source>
        <dbReference type="ARBA" id="ARBA00013017"/>
    </source>
</evidence>
<dbReference type="GO" id="GO:0019430">
    <property type="term" value="P:removal of superoxide radicals"/>
    <property type="evidence" value="ECO:0007669"/>
    <property type="project" value="TreeGrafter"/>
</dbReference>
<gene>
    <name evidence="10" type="ORF">JYZ213_LOCUS35583</name>
</gene>
<dbReference type="InterPro" id="IPR050217">
    <property type="entry name" value="Peroxiredoxin"/>
</dbReference>
<dbReference type="CDD" id="cd03015">
    <property type="entry name" value="PRX_Typ2cys"/>
    <property type="match status" value="1"/>
</dbReference>
<evidence type="ECO:0000256" key="6">
    <source>
        <dbReference type="ARBA" id="ARBA00049091"/>
    </source>
</evidence>
<dbReference type="PROSITE" id="PS51352">
    <property type="entry name" value="THIOREDOXIN_2"/>
    <property type="match status" value="1"/>
</dbReference>
<keyword evidence="4" id="KW-1015">Disulfide bond</keyword>
<reference evidence="10" key="1">
    <citation type="submission" date="2021-02" db="EMBL/GenBank/DDBJ databases">
        <authorList>
            <person name="Nowell W R."/>
        </authorList>
    </citation>
    <scope>NUCLEOTIDE SEQUENCE</scope>
</reference>
<dbReference type="InterPro" id="IPR013766">
    <property type="entry name" value="Thioredoxin_domain"/>
</dbReference>
<dbReference type="Pfam" id="PF00578">
    <property type="entry name" value="AhpC-TSA"/>
    <property type="match status" value="1"/>
</dbReference>
<dbReference type="EC" id="1.11.1.24" evidence="2"/>
<dbReference type="GO" id="GO:0042744">
    <property type="term" value="P:hydrogen peroxide catabolic process"/>
    <property type="evidence" value="ECO:0007669"/>
    <property type="project" value="TreeGrafter"/>
</dbReference>
<dbReference type="InterPro" id="IPR000866">
    <property type="entry name" value="AhpC/TSA"/>
</dbReference>
<evidence type="ECO:0000256" key="5">
    <source>
        <dbReference type="ARBA" id="ARBA00023284"/>
    </source>
</evidence>
<feature type="domain" description="Thioredoxin" evidence="9">
    <location>
        <begin position="4"/>
        <end position="162"/>
    </location>
</feature>
<dbReference type="AlphaFoldDB" id="A0A815I3T4"/>
<keyword evidence="7" id="KW-0049">Antioxidant</keyword>
<comment type="caution">
    <text evidence="10">The sequence shown here is derived from an EMBL/GenBank/DDBJ whole genome shotgun (WGS) entry which is preliminary data.</text>
</comment>
<dbReference type="SUPFAM" id="SSF52833">
    <property type="entry name" value="Thioredoxin-like"/>
    <property type="match status" value="1"/>
</dbReference>
<evidence type="ECO:0000313" key="11">
    <source>
        <dbReference type="Proteomes" id="UP000663845"/>
    </source>
</evidence>
<evidence type="ECO:0000259" key="9">
    <source>
        <dbReference type="PROSITE" id="PS51352"/>
    </source>
</evidence>
<evidence type="ECO:0000256" key="1">
    <source>
        <dbReference type="ARBA" id="ARBA00009796"/>
    </source>
</evidence>
<dbReference type="PANTHER" id="PTHR10681">
    <property type="entry name" value="THIOREDOXIN PEROXIDASE"/>
    <property type="match status" value="1"/>
</dbReference>
<proteinExistence type="inferred from homology"/>
<comment type="similarity">
    <text evidence="1">Belongs to the peroxiredoxin family. AhpC/Prx1 subfamily.</text>
</comment>
<feature type="active site" description="Cysteine sulfenic acid (-SOH) intermediate; for peroxidase activity" evidence="8">
    <location>
        <position position="49"/>
    </location>
</feature>
<evidence type="ECO:0000313" key="10">
    <source>
        <dbReference type="EMBL" id="CAF1361052.1"/>
    </source>
</evidence>
<name>A0A815I3T4_9BILA</name>